<evidence type="ECO:0000256" key="1">
    <source>
        <dbReference type="ARBA" id="ARBA00009865"/>
    </source>
</evidence>
<feature type="domain" description="Beta-xylosidase C-terminal Concanavalin A-like" evidence="7">
    <location>
        <begin position="300"/>
        <end position="488"/>
    </location>
</feature>
<keyword evidence="3 6" id="KW-0326">Glycosidase</keyword>
<dbReference type="Proteomes" id="UP000215483">
    <property type="component" value="Unassembled WGS sequence"/>
</dbReference>
<dbReference type="GO" id="GO:0004553">
    <property type="term" value="F:hydrolase activity, hydrolyzing O-glycosyl compounds"/>
    <property type="evidence" value="ECO:0007669"/>
    <property type="project" value="InterPro"/>
</dbReference>
<comment type="caution">
    <text evidence="8">The sequence shown here is derived from an EMBL/GenBank/DDBJ whole genome shotgun (WGS) entry which is preliminary data.</text>
</comment>
<accession>A0A233SXA2</accession>
<dbReference type="Pfam" id="PF04616">
    <property type="entry name" value="Glyco_hydro_43"/>
    <property type="match status" value="1"/>
</dbReference>
<dbReference type="InterPro" id="IPR013320">
    <property type="entry name" value="ConA-like_dom_sf"/>
</dbReference>
<dbReference type="GO" id="GO:0005975">
    <property type="term" value="P:carbohydrate metabolic process"/>
    <property type="evidence" value="ECO:0007669"/>
    <property type="project" value="InterPro"/>
</dbReference>
<evidence type="ECO:0000256" key="5">
    <source>
        <dbReference type="PIRSR" id="PIRSR606710-2"/>
    </source>
</evidence>
<dbReference type="CDD" id="cd18617">
    <property type="entry name" value="GH43_XynB-like"/>
    <property type="match status" value="1"/>
</dbReference>
<keyword evidence="2 6" id="KW-0378">Hydrolase</keyword>
<dbReference type="Gene3D" id="2.60.120.200">
    <property type="match status" value="1"/>
</dbReference>
<evidence type="ECO:0000313" key="8">
    <source>
        <dbReference type="EMBL" id="OXZ00277.1"/>
    </source>
</evidence>
<dbReference type="Pfam" id="PF17851">
    <property type="entry name" value="GH43_C2"/>
    <property type="match status" value="1"/>
</dbReference>
<feature type="active site" description="Proton acceptor" evidence="4">
    <location>
        <position position="15"/>
    </location>
</feature>
<organism evidence="8 9">
    <name type="scientific">Streptomyces diastatochromogenes</name>
    <dbReference type="NCBI Taxonomy" id="42236"/>
    <lineage>
        <taxon>Bacteria</taxon>
        <taxon>Bacillati</taxon>
        <taxon>Actinomycetota</taxon>
        <taxon>Actinomycetes</taxon>
        <taxon>Kitasatosporales</taxon>
        <taxon>Streptomycetaceae</taxon>
        <taxon>Streptomyces</taxon>
    </lineage>
</organism>
<evidence type="ECO:0000256" key="4">
    <source>
        <dbReference type="PIRSR" id="PIRSR606710-1"/>
    </source>
</evidence>
<protein>
    <submittedName>
        <fullName evidence="8">Glycoside hydrolase</fullName>
    </submittedName>
</protein>
<evidence type="ECO:0000256" key="3">
    <source>
        <dbReference type="ARBA" id="ARBA00023295"/>
    </source>
</evidence>
<gene>
    <name evidence="8" type="ORF">BEK98_00780</name>
</gene>
<evidence type="ECO:0000256" key="2">
    <source>
        <dbReference type="ARBA" id="ARBA00022801"/>
    </source>
</evidence>
<dbReference type="PANTHER" id="PTHR42812:SF12">
    <property type="entry name" value="BETA-XYLOSIDASE-RELATED"/>
    <property type="match status" value="1"/>
</dbReference>
<comment type="similarity">
    <text evidence="1 6">Belongs to the glycosyl hydrolase 43 family.</text>
</comment>
<evidence type="ECO:0000313" key="9">
    <source>
        <dbReference type="Proteomes" id="UP000215483"/>
    </source>
</evidence>
<reference evidence="8 9" key="1">
    <citation type="submission" date="2016-07" db="EMBL/GenBank/DDBJ databases">
        <title>Draft genome of Streptomyces diastatochromogenes.</title>
        <authorList>
            <person name="Podduturi R."/>
            <person name="Lukassen M.B."/>
            <person name="Clausen N."/>
            <person name="Nielsen J.L."/>
            <person name="Jorgensen N.O."/>
        </authorList>
    </citation>
    <scope>NUCLEOTIDE SEQUENCE [LARGE SCALE GENOMIC DNA]</scope>
    <source>
        <strain evidence="8 9">DSM 40608</strain>
    </source>
</reference>
<dbReference type="EMBL" id="MCGQ01000002">
    <property type="protein sequence ID" value="OXZ00277.1"/>
    <property type="molecule type" value="Genomic_DNA"/>
</dbReference>
<dbReference type="SUPFAM" id="SSF49899">
    <property type="entry name" value="Concanavalin A-like lectins/glucanases"/>
    <property type="match status" value="1"/>
</dbReference>
<dbReference type="SUPFAM" id="SSF75005">
    <property type="entry name" value="Arabinanase/levansucrase/invertase"/>
    <property type="match status" value="1"/>
</dbReference>
<dbReference type="OrthoDB" id="9801455at2"/>
<dbReference type="InterPro" id="IPR023296">
    <property type="entry name" value="Glyco_hydro_beta-prop_sf"/>
</dbReference>
<feature type="active site" description="Proton donor" evidence="4">
    <location>
        <position position="169"/>
    </location>
</feature>
<proteinExistence type="inferred from homology"/>
<sequence>MRTYDNPVIPGFHPDPSVCRVGDDYYLVCSSFEYFPGLPLFHSRDLVHWRQIGNVLDRPGQWALPDDVPASGGVYAPTIRHHDGLFHVITTIVGAGGTFLVTAERPEGPWSDPVWIDLPGIDPDLAWDEDGQCWCAMAGVTVSRIDPRTGKALEGPLPMWSGTGLRDPEAPHLYRVGDWWYLLIAEGGTALGHGVSAARARSPRGPWEPAPGNPLLSHRGTGLPVQSTGHADLVQAADGSWWMVLLGTRPRGYFPEFHVLGRETFLVPVEWADGWPRVGPVRERHPAPAAWAPHGPAPVRDDFTDRTLAAHWISPRSRPDGCWSLAERPGWLTLTATGDSLDRPGHTFVGRRQQHPDCRAAVLLDPGPSSRSGLSVRLDEAHHYDLEVAGGEAALVVRIGPVRQRIAAHPVPPGPVTLALDIRADREPAHLSGPDSIAFSIETSEGSVRLAELDGRYVSTEVAGGFTGRVLGMYVTEGSAAFDWFDYESAT</sequence>
<evidence type="ECO:0000256" key="6">
    <source>
        <dbReference type="RuleBase" id="RU361187"/>
    </source>
</evidence>
<dbReference type="Gene3D" id="2.115.10.20">
    <property type="entry name" value="Glycosyl hydrolase domain, family 43"/>
    <property type="match status" value="1"/>
</dbReference>
<dbReference type="InterPro" id="IPR041542">
    <property type="entry name" value="GH43_C2"/>
</dbReference>
<dbReference type="InterPro" id="IPR006710">
    <property type="entry name" value="Glyco_hydro_43"/>
</dbReference>
<keyword evidence="9" id="KW-1185">Reference proteome</keyword>
<dbReference type="PANTHER" id="PTHR42812">
    <property type="entry name" value="BETA-XYLOSIDASE"/>
    <property type="match status" value="1"/>
</dbReference>
<dbReference type="AlphaFoldDB" id="A0A233SXA2"/>
<dbReference type="InterPro" id="IPR051795">
    <property type="entry name" value="Glycosyl_Hydrlase_43"/>
</dbReference>
<dbReference type="RefSeq" id="WP_094214364.1">
    <property type="nucleotide sequence ID" value="NZ_MCGQ01000002.1"/>
</dbReference>
<name>A0A233SXA2_STRDA</name>
<evidence type="ECO:0000259" key="7">
    <source>
        <dbReference type="Pfam" id="PF17851"/>
    </source>
</evidence>
<feature type="site" description="Important for catalytic activity, responsible for pKa modulation of the active site Glu and correct orientation of both the proton donor and substrate" evidence="5">
    <location>
        <position position="122"/>
    </location>
</feature>